<evidence type="ECO:0000256" key="1">
    <source>
        <dbReference type="ARBA" id="ARBA00004496"/>
    </source>
</evidence>
<dbReference type="SUPFAM" id="SSF52540">
    <property type="entry name" value="P-loop containing nucleoside triphosphate hydrolases"/>
    <property type="match status" value="1"/>
</dbReference>
<evidence type="ECO:0000256" key="8">
    <source>
        <dbReference type="ARBA" id="ARBA00022840"/>
    </source>
</evidence>
<keyword evidence="12" id="KW-1185">Reference proteome</keyword>
<keyword evidence="6" id="KW-0479">Metal-binding</keyword>
<evidence type="ECO:0000256" key="3">
    <source>
        <dbReference type="ARBA" id="ARBA00019010"/>
    </source>
</evidence>
<dbReference type="InterPro" id="IPR027417">
    <property type="entry name" value="P-loop_NTPase"/>
</dbReference>
<dbReference type="PANTHER" id="PTHR33540">
    <property type="entry name" value="TRNA THREONYLCARBAMOYLADENOSINE BIOSYNTHESIS PROTEIN TSAE"/>
    <property type="match status" value="1"/>
</dbReference>
<organism evidence="11 12">
    <name type="scientific">Campylobacter magnus</name>
    <dbReference type="NCBI Taxonomy" id="3026462"/>
    <lineage>
        <taxon>Bacteria</taxon>
        <taxon>Pseudomonadati</taxon>
        <taxon>Campylobacterota</taxon>
        <taxon>Epsilonproteobacteria</taxon>
        <taxon>Campylobacterales</taxon>
        <taxon>Campylobacteraceae</taxon>
        <taxon>Campylobacter</taxon>
    </lineage>
</organism>
<sequence length="142" mass="15793">MLKSSNTASYELGLDELDGFALELLKSFKSGVVILRGDLAAGKTTLTKALCAACGVNKTAVSSPTFSLMHEYGGVFHYDLYRSDFDSICQNGLFENFFEDGLHIAEWGDERLENALKKYKIPLCIIKIFALENSRKYEVSFA</sequence>
<keyword evidence="8" id="KW-0067">ATP-binding</keyword>
<dbReference type="EMBL" id="JAULJQ010000001">
    <property type="protein sequence ID" value="MDO2408715.1"/>
    <property type="molecule type" value="Genomic_DNA"/>
</dbReference>
<dbReference type="PANTHER" id="PTHR33540:SF2">
    <property type="entry name" value="TRNA THREONYLCARBAMOYLADENOSINE BIOSYNTHESIS PROTEIN TSAE"/>
    <property type="match status" value="1"/>
</dbReference>
<dbReference type="Proteomes" id="UP001171111">
    <property type="component" value="Unassembled WGS sequence"/>
</dbReference>
<dbReference type="RefSeq" id="WP_302243455.1">
    <property type="nucleotide sequence ID" value="NZ_JAULJQ010000001.1"/>
</dbReference>
<keyword evidence="9" id="KW-0460">Magnesium</keyword>
<keyword evidence="7" id="KW-0547">Nucleotide-binding</keyword>
<comment type="subcellular location">
    <subcellularLocation>
        <location evidence="1">Cytoplasm</location>
    </subcellularLocation>
</comment>
<reference evidence="11 12" key="1">
    <citation type="submission" date="2023-06" db="EMBL/GenBank/DDBJ databases">
        <title>Campylobacter magnum sp. nov., isolated from cecal contents of domestic pigs (Sus scrofa domesticus).</title>
        <authorList>
            <person name="Papic B."/>
            <person name="Gruntar I."/>
        </authorList>
    </citation>
    <scope>NUCLEOTIDE SEQUENCE [LARGE SCALE GENOMIC DNA]</scope>
    <source>
        <strain evidence="12">34484-21</strain>
    </source>
</reference>
<proteinExistence type="inferred from homology"/>
<gene>
    <name evidence="11" type="primary">tsaE</name>
    <name evidence="11" type="ORF">Q2362_01195</name>
</gene>
<evidence type="ECO:0000256" key="6">
    <source>
        <dbReference type="ARBA" id="ARBA00022723"/>
    </source>
</evidence>
<evidence type="ECO:0000313" key="12">
    <source>
        <dbReference type="Proteomes" id="UP001171111"/>
    </source>
</evidence>
<keyword evidence="5" id="KW-0819">tRNA processing</keyword>
<name>A0ABT8T699_9BACT</name>
<evidence type="ECO:0000256" key="4">
    <source>
        <dbReference type="ARBA" id="ARBA00022490"/>
    </source>
</evidence>
<evidence type="ECO:0000313" key="11">
    <source>
        <dbReference type="EMBL" id="MDO2408715.1"/>
    </source>
</evidence>
<keyword evidence="4" id="KW-0963">Cytoplasm</keyword>
<evidence type="ECO:0000256" key="5">
    <source>
        <dbReference type="ARBA" id="ARBA00022694"/>
    </source>
</evidence>
<evidence type="ECO:0000256" key="9">
    <source>
        <dbReference type="ARBA" id="ARBA00022842"/>
    </source>
</evidence>
<protein>
    <recommendedName>
        <fullName evidence="3">tRNA threonylcarbamoyladenosine biosynthesis protein TsaE</fullName>
    </recommendedName>
    <alternativeName>
        <fullName evidence="10">t(6)A37 threonylcarbamoyladenosine biosynthesis protein TsaE</fullName>
    </alternativeName>
</protein>
<dbReference type="InterPro" id="IPR003442">
    <property type="entry name" value="T6A_TsaE"/>
</dbReference>
<dbReference type="Gene3D" id="3.40.50.300">
    <property type="entry name" value="P-loop containing nucleotide triphosphate hydrolases"/>
    <property type="match status" value="1"/>
</dbReference>
<evidence type="ECO:0000256" key="10">
    <source>
        <dbReference type="ARBA" id="ARBA00032441"/>
    </source>
</evidence>
<accession>A0ABT8T699</accession>
<dbReference type="Pfam" id="PF02367">
    <property type="entry name" value="TsaE"/>
    <property type="match status" value="1"/>
</dbReference>
<evidence type="ECO:0000256" key="2">
    <source>
        <dbReference type="ARBA" id="ARBA00007599"/>
    </source>
</evidence>
<dbReference type="NCBIfam" id="TIGR00150">
    <property type="entry name" value="T6A_YjeE"/>
    <property type="match status" value="1"/>
</dbReference>
<comment type="caution">
    <text evidence="11">The sequence shown here is derived from an EMBL/GenBank/DDBJ whole genome shotgun (WGS) entry which is preliminary data.</text>
</comment>
<evidence type="ECO:0000256" key="7">
    <source>
        <dbReference type="ARBA" id="ARBA00022741"/>
    </source>
</evidence>
<comment type="similarity">
    <text evidence="2">Belongs to the TsaE family.</text>
</comment>